<accession>A0A6V8MVU6</accession>
<comment type="caution">
    <text evidence="1">The sequence shown here is derived from an EMBL/GenBank/DDBJ whole genome shotgun (WGS) entry which is preliminary data.</text>
</comment>
<reference evidence="2" key="1">
    <citation type="submission" date="2020-06" db="EMBL/GenBank/DDBJ databases">
        <title>Draft genomic sequecing of Geomonas sp. Red736.</title>
        <authorList>
            <person name="Itoh H."/>
            <person name="Xu Z.X."/>
            <person name="Ushijima N."/>
            <person name="Masuda Y."/>
            <person name="Shiratori Y."/>
            <person name="Senoo K."/>
        </authorList>
    </citation>
    <scope>NUCLEOTIDE SEQUENCE [LARGE SCALE GENOMIC DNA]</scope>
    <source>
        <strain evidence="2">Red736</strain>
    </source>
</reference>
<dbReference type="Proteomes" id="UP000568888">
    <property type="component" value="Unassembled WGS sequence"/>
</dbReference>
<proteinExistence type="predicted"/>
<sequence>MVMQRRIKRDYRRYGPKEFLSFAQKVQLSLIGNKNYPDSVWGTNGALLQKFVELVTALATAYRLASNGDRLLIRERDKLMEEIIALLDEMASFLEAVSMRNPDALYTTGFNIAQERRSHRRTRLPLTSPPDFTVTNSGEPRKAVASASSAPGAYNHEIHVNTKDPAVEADWFHKSMYPDAKNMILDNLDPGNTFFRMRHHGPDGPGPWSSITSVFIT</sequence>
<organism evidence="1 2">
    <name type="scientific">Geomonas paludis</name>
    <dbReference type="NCBI Taxonomy" id="2740185"/>
    <lineage>
        <taxon>Bacteria</taxon>
        <taxon>Pseudomonadati</taxon>
        <taxon>Thermodesulfobacteriota</taxon>
        <taxon>Desulfuromonadia</taxon>
        <taxon>Geobacterales</taxon>
        <taxon>Geobacteraceae</taxon>
        <taxon>Geomonas</taxon>
    </lineage>
</organism>
<gene>
    <name evidence="1" type="ORF">GMPD_22170</name>
</gene>
<name>A0A6V8MVU6_9BACT</name>
<evidence type="ECO:0000313" key="1">
    <source>
        <dbReference type="EMBL" id="GFO64298.1"/>
    </source>
</evidence>
<evidence type="ECO:0000313" key="2">
    <source>
        <dbReference type="Proteomes" id="UP000568888"/>
    </source>
</evidence>
<dbReference type="EMBL" id="BLXY01000003">
    <property type="protein sequence ID" value="GFO64298.1"/>
    <property type="molecule type" value="Genomic_DNA"/>
</dbReference>
<protein>
    <submittedName>
        <fullName evidence="1">Uncharacterized protein</fullName>
    </submittedName>
</protein>
<dbReference type="AlphaFoldDB" id="A0A6V8MVU6"/>